<dbReference type="PROSITE" id="PS50206">
    <property type="entry name" value="RHODANESE_3"/>
    <property type="match status" value="1"/>
</dbReference>
<keyword evidence="15" id="KW-1185">Reference proteome</keyword>
<protein>
    <submittedName>
        <fullName evidence="14">Pyridine nucleotide-disulfide oxidoreductase</fullName>
    </submittedName>
</protein>
<keyword evidence="5" id="KW-0479">Metal-binding</keyword>
<comment type="similarity">
    <text evidence="2">Belongs to the class-III pyridine nucleotide-disulfide oxidoreductase family.</text>
</comment>
<dbReference type="Pfam" id="PF03460">
    <property type="entry name" value="NIR_SIR_ferr"/>
    <property type="match status" value="1"/>
</dbReference>
<keyword evidence="10" id="KW-0676">Redox-active center</keyword>
<dbReference type="InterPro" id="IPR036136">
    <property type="entry name" value="Nit/Sulf_reduc_fer-like_dom_sf"/>
</dbReference>
<dbReference type="GO" id="GO:0051537">
    <property type="term" value="F:2 iron, 2 sulfur cluster binding"/>
    <property type="evidence" value="ECO:0007669"/>
    <property type="project" value="UniProtKB-KW"/>
</dbReference>
<dbReference type="Gene3D" id="3.50.50.60">
    <property type="entry name" value="FAD/NAD(P)-binding domain"/>
    <property type="match status" value="2"/>
</dbReference>
<sequence>MRTLVIGGVAAGTKAAAKLKREDRSAEVILITKSSDISYAGCGLPYYVGGLIETEEELIVNTPKKFEGLTGVRVLTGREAFHLDAEAKYVQARNLANGEEEVYSYDNLILAVGASPIVPDVPGMRLPGVFQMRTPQDAYAMRAYVEEHRVKRAVVVGGGFIGLEIAENLQVRGVSVTVIDMMPQIMPNVLDPEMAAYVKKHLQKSGIRIQTGTALKAVLGENEATGIQTDQGTIQSDLIVVSIGIRPNTAFLKDTGIKMDRGTIVVDEQMRTSLPDVYAAGDCVVVKNRITGMSQWSAMGSSANYEGRTLAQVLTGKDKTYPGVLGTGVVKLPGMNVGRTGLTEAQAREAGYDVETVLAVTDDKAHYYPDSDSFATKMIADRGTHKLLGIQVVGAGAVDKMTDIAATSIAMDARLEDLENLDLAYAPPFSTAIHPIVQAAYILQNKISGEMVSMTPAEYARGKAKGYKVVDVCPNPQIAGAVYVDLSTVNGAIEGLAKDEKILLVCLKGKRSYFLQNRLKAYGYTNTVVLEGAQYFNDVKVEGVKFQVSPEEITRVKALGFLQDKRTSNCFNGRVITRNGKITAEESRVIAEAAEKFGSGEITMTSRLTIEIQKVPYENIEPLREFLANAGLETGGTGSKVRPVVSCKGTTCQYGLIDTFHLSEMIHERFYHGYGQVKLPHKFKIAVGGCPNNCVKPDLNDLGIIGQRVPSVDLEKCRGCKICQVENNCPIGVAKMEDGKLHLDSGQCNHCGRCDGKCPFGAVATEMEGYKVYIGGRWGKKVAHGHALDKIFTSEEEVLDIVEKAILLFREQGITGERFADTIDRIGFENVKKQLLSDELLRRKQENLAAQKHLKGGATC</sequence>
<dbReference type="OrthoDB" id="9800558at2"/>
<dbReference type="Gene3D" id="3.30.70.20">
    <property type="match status" value="1"/>
</dbReference>
<dbReference type="InterPro" id="IPR005117">
    <property type="entry name" value="NiRdtase/SiRdtase_haem-b_fer"/>
</dbReference>
<dbReference type="SUPFAM" id="SSF55424">
    <property type="entry name" value="FAD/NAD-linked reductases, dimerisation (C-terminal) domain"/>
    <property type="match status" value="1"/>
</dbReference>
<keyword evidence="4" id="KW-0001">2Fe-2S</keyword>
<keyword evidence="7" id="KW-0560">Oxidoreductase</keyword>
<dbReference type="Proteomes" id="UP000261080">
    <property type="component" value="Unassembled WGS sequence"/>
</dbReference>
<dbReference type="PROSITE" id="PS51379">
    <property type="entry name" value="4FE4S_FER_2"/>
    <property type="match status" value="2"/>
</dbReference>
<keyword evidence="9" id="KW-0411">Iron-sulfur</keyword>
<evidence type="ECO:0000256" key="3">
    <source>
        <dbReference type="ARBA" id="ARBA00022630"/>
    </source>
</evidence>
<evidence type="ECO:0000256" key="10">
    <source>
        <dbReference type="ARBA" id="ARBA00023284"/>
    </source>
</evidence>
<evidence type="ECO:0000256" key="2">
    <source>
        <dbReference type="ARBA" id="ARBA00009130"/>
    </source>
</evidence>
<dbReference type="RefSeq" id="WP_024732718.1">
    <property type="nucleotide sequence ID" value="NZ_CALBAT010000003.1"/>
</dbReference>
<dbReference type="InterPro" id="IPR036873">
    <property type="entry name" value="Rhodanese-like_dom_sf"/>
</dbReference>
<gene>
    <name evidence="14" type="ORF">DW016_00870</name>
</gene>
<name>A0A3E3K5H1_9FIRM</name>
<dbReference type="InterPro" id="IPR017900">
    <property type="entry name" value="4Fe4S_Fe_S_CS"/>
</dbReference>
<feature type="domain" description="Rhodanese" evidence="12">
    <location>
        <begin position="478"/>
        <end position="540"/>
    </location>
</feature>
<evidence type="ECO:0000256" key="11">
    <source>
        <dbReference type="ARBA" id="ARBA00034078"/>
    </source>
</evidence>
<dbReference type="InterPro" id="IPR001763">
    <property type="entry name" value="Rhodanese-like_dom"/>
</dbReference>
<dbReference type="InterPro" id="IPR017896">
    <property type="entry name" value="4Fe4S_Fe-S-bd"/>
</dbReference>
<feature type="domain" description="4Fe-4S ferredoxin-type" evidence="13">
    <location>
        <begin position="740"/>
        <end position="768"/>
    </location>
</feature>
<dbReference type="CDD" id="cd00158">
    <property type="entry name" value="RHOD"/>
    <property type="match status" value="1"/>
</dbReference>
<dbReference type="PRINTS" id="PR00411">
    <property type="entry name" value="PNDRDTASEI"/>
</dbReference>
<dbReference type="SUPFAM" id="SSF54862">
    <property type="entry name" value="4Fe-4S ferredoxins"/>
    <property type="match status" value="1"/>
</dbReference>
<evidence type="ECO:0000256" key="4">
    <source>
        <dbReference type="ARBA" id="ARBA00022714"/>
    </source>
</evidence>
<proteinExistence type="inferred from homology"/>
<dbReference type="Gene3D" id="3.40.250.10">
    <property type="entry name" value="Rhodanese-like domain"/>
    <property type="match status" value="1"/>
</dbReference>
<reference evidence="14 15" key="1">
    <citation type="submission" date="2018-08" db="EMBL/GenBank/DDBJ databases">
        <title>A genome reference for cultivated species of the human gut microbiota.</title>
        <authorList>
            <person name="Zou Y."/>
            <person name="Xue W."/>
            <person name="Luo G."/>
        </authorList>
    </citation>
    <scope>NUCLEOTIDE SEQUENCE [LARGE SCALE GENOMIC DNA]</scope>
    <source>
        <strain evidence="14 15">AF37-2AT</strain>
    </source>
</reference>
<evidence type="ECO:0000313" key="14">
    <source>
        <dbReference type="EMBL" id="RGE89860.1"/>
    </source>
</evidence>
<evidence type="ECO:0000256" key="9">
    <source>
        <dbReference type="ARBA" id="ARBA00023014"/>
    </source>
</evidence>
<dbReference type="PRINTS" id="PR00368">
    <property type="entry name" value="FADPNR"/>
</dbReference>
<evidence type="ECO:0000256" key="1">
    <source>
        <dbReference type="ARBA" id="ARBA00001974"/>
    </source>
</evidence>
<dbReference type="PANTHER" id="PTHR43429">
    <property type="entry name" value="PYRIDINE NUCLEOTIDE-DISULFIDE OXIDOREDUCTASE DOMAIN-CONTAINING"/>
    <property type="match status" value="1"/>
</dbReference>
<keyword evidence="8" id="KW-0408">Iron</keyword>
<dbReference type="InterPro" id="IPR006067">
    <property type="entry name" value="NO2/SO3_Rdtase_4Fe4S_dom"/>
</dbReference>
<evidence type="ECO:0000313" key="15">
    <source>
        <dbReference type="Proteomes" id="UP000261080"/>
    </source>
</evidence>
<dbReference type="PANTHER" id="PTHR43429:SF1">
    <property type="entry name" value="NAD(P)H SULFUR OXIDOREDUCTASE (COA-DEPENDENT)"/>
    <property type="match status" value="1"/>
</dbReference>
<evidence type="ECO:0000256" key="6">
    <source>
        <dbReference type="ARBA" id="ARBA00022827"/>
    </source>
</evidence>
<comment type="caution">
    <text evidence="14">The sequence shown here is derived from an EMBL/GenBank/DDBJ whole genome shotgun (WGS) entry which is preliminary data.</text>
</comment>
<keyword evidence="3" id="KW-0285">Flavoprotein</keyword>
<evidence type="ECO:0000259" key="12">
    <source>
        <dbReference type="PROSITE" id="PS50206"/>
    </source>
</evidence>
<dbReference type="Gene3D" id="3.30.413.10">
    <property type="entry name" value="Sulfite Reductase Hemoprotein, domain 1"/>
    <property type="match status" value="1"/>
</dbReference>
<dbReference type="InterPro" id="IPR023753">
    <property type="entry name" value="FAD/NAD-binding_dom"/>
</dbReference>
<accession>A0A3E3K5H1</accession>
<evidence type="ECO:0000256" key="8">
    <source>
        <dbReference type="ARBA" id="ARBA00023004"/>
    </source>
</evidence>
<dbReference type="EMBL" id="QVLX01000001">
    <property type="protein sequence ID" value="RGE89860.1"/>
    <property type="molecule type" value="Genomic_DNA"/>
</dbReference>
<dbReference type="Pfam" id="PF01077">
    <property type="entry name" value="NIR_SIR"/>
    <property type="match status" value="1"/>
</dbReference>
<dbReference type="SUPFAM" id="SSF55124">
    <property type="entry name" value="Nitrite/Sulfite reductase N-terminal domain-like"/>
    <property type="match status" value="1"/>
</dbReference>
<dbReference type="InterPro" id="IPR050260">
    <property type="entry name" value="FAD-bd_OxRdtase"/>
</dbReference>
<dbReference type="GO" id="GO:0016491">
    <property type="term" value="F:oxidoreductase activity"/>
    <property type="evidence" value="ECO:0007669"/>
    <property type="project" value="UniProtKB-KW"/>
</dbReference>
<dbReference type="InterPro" id="IPR045854">
    <property type="entry name" value="NO2/SO3_Rdtase_4Fe4S_sf"/>
</dbReference>
<dbReference type="GO" id="GO:0046872">
    <property type="term" value="F:metal ion binding"/>
    <property type="evidence" value="ECO:0007669"/>
    <property type="project" value="UniProtKB-KW"/>
</dbReference>
<dbReference type="PROSITE" id="PS00198">
    <property type="entry name" value="4FE4S_FER_1"/>
    <property type="match status" value="1"/>
</dbReference>
<dbReference type="Pfam" id="PF02852">
    <property type="entry name" value="Pyr_redox_dim"/>
    <property type="match status" value="1"/>
</dbReference>
<feature type="domain" description="4Fe-4S ferredoxin-type" evidence="13">
    <location>
        <begin position="708"/>
        <end position="739"/>
    </location>
</feature>
<dbReference type="InterPro" id="IPR036188">
    <property type="entry name" value="FAD/NAD-bd_sf"/>
</dbReference>
<evidence type="ECO:0000256" key="5">
    <source>
        <dbReference type="ARBA" id="ARBA00022723"/>
    </source>
</evidence>
<keyword evidence="6" id="KW-0274">FAD</keyword>
<evidence type="ECO:0000259" key="13">
    <source>
        <dbReference type="PROSITE" id="PS51379"/>
    </source>
</evidence>
<organism evidence="14 15">
    <name type="scientific">Sellimonas intestinalis</name>
    <dbReference type="NCBI Taxonomy" id="1653434"/>
    <lineage>
        <taxon>Bacteria</taxon>
        <taxon>Bacillati</taxon>
        <taxon>Bacillota</taxon>
        <taxon>Clostridia</taxon>
        <taxon>Lachnospirales</taxon>
        <taxon>Lachnospiraceae</taxon>
        <taxon>Sellimonas</taxon>
    </lineage>
</organism>
<dbReference type="Pfam" id="PF07992">
    <property type="entry name" value="Pyr_redox_2"/>
    <property type="match status" value="1"/>
</dbReference>
<dbReference type="AlphaFoldDB" id="A0A3E3K5H1"/>
<dbReference type="GO" id="GO:0020037">
    <property type="term" value="F:heme binding"/>
    <property type="evidence" value="ECO:0007669"/>
    <property type="project" value="InterPro"/>
</dbReference>
<dbReference type="InterPro" id="IPR004099">
    <property type="entry name" value="Pyr_nucl-diS_OxRdtase_dimer"/>
</dbReference>
<dbReference type="SUPFAM" id="SSF52821">
    <property type="entry name" value="Rhodanese/Cell cycle control phosphatase"/>
    <property type="match status" value="1"/>
</dbReference>
<comment type="cofactor">
    <cofactor evidence="1">
        <name>FAD</name>
        <dbReference type="ChEBI" id="CHEBI:57692"/>
    </cofactor>
</comment>
<dbReference type="InterPro" id="IPR016156">
    <property type="entry name" value="FAD/NAD-linked_Rdtase_dimer_sf"/>
</dbReference>
<evidence type="ECO:0000256" key="7">
    <source>
        <dbReference type="ARBA" id="ARBA00023002"/>
    </source>
</evidence>
<comment type="cofactor">
    <cofactor evidence="11">
        <name>[2Fe-2S] cluster</name>
        <dbReference type="ChEBI" id="CHEBI:190135"/>
    </cofactor>
</comment>
<dbReference type="SUPFAM" id="SSF56014">
    <property type="entry name" value="Nitrite and sulphite reductase 4Fe-4S domain-like"/>
    <property type="match status" value="1"/>
</dbReference>
<dbReference type="SUPFAM" id="SSF51905">
    <property type="entry name" value="FAD/NAD(P)-binding domain"/>
    <property type="match status" value="2"/>
</dbReference>